<evidence type="ECO:0000259" key="8">
    <source>
        <dbReference type="PROSITE" id="PS51194"/>
    </source>
</evidence>
<keyword evidence="10" id="KW-1185">Reference proteome</keyword>
<dbReference type="Proteomes" id="UP001061958">
    <property type="component" value="Unassembled WGS sequence"/>
</dbReference>
<protein>
    <recommendedName>
        <fullName evidence="1">RNA helicase</fullName>
        <ecNumber evidence="1">3.6.4.13</ecNumber>
    </recommendedName>
</protein>
<dbReference type="InterPro" id="IPR007502">
    <property type="entry name" value="Helicase-assoc_dom"/>
</dbReference>
<dbReference type="PANTHER" id="PTHR18934:SF118">
    <property type="entry name" value="ATP-DEPENDENT RNA HELICASE DHX33"/>
    <property type="match status" value="1"/>
</dbReference>
<dbReference type="GO" id="GO:0005524">
    <property type="term" value="F:ATP binding"/>
    <property type="evidence" value="ECO:0007669"/>
    <property type="project" value="UniProtKB-KW"/>
</dbReference>
<evidence type="ECO:0000256" key="3">
    <source>
        <dbReference type="ARBA" id="ARBA00022801"/>
    </source>
</evidence>
<dbReference type="AlphaFoldDB" id="A0A9C7PRH2"/>
<dbReference type="GO" id="GO:0003724">
    <property type="term" value="F:RNA helicase activity"/>
    <property type="evidence" value="ECO:0007669"/>
    <property type="project" value="UniProtKB-EC"/>
</dbReference>
<dbReference type="EMBL" id="BQMJ01000006">
    <property type="protein sequence ID" value="GJQ09066.1"/>
    <property type="molecule type" value="Genomic_DNA"/>
</dbReference>
<evidence type="ECO:0000256" key="4">
    <source>
        <dbReference type="ARBA" id="ARBA00022806"/>
    </source>
</evidence>
<dbReference type="Pfam" id="PF04408">
    <property type="entry name" value="WHD_HA2"/>
    <property type="match status" value="1"/>
</dbReference>
<dbReference type="InterPro" id="IPR027417">
    <property type="entry name" value="P-loop_NTPase"/>
</dbReference>
<dbReference type="Pfam" id="PF21010">
    <property type="entry name" value="HA2_C"/>
    <property type="match status" value="1"/>
</dbReference>
<dbReference type="CDD" id="cd17917">
    <property type="entry name" value="DEXHc_RHA-like"/>
    <property type="match status" value="1"/>
</dbReference>
<keyword evidence="2" id="KW-0547">Nucleotide-binding</keyword>
<sequence length="674" mass="77229">MDKRNKTRSYQRQHIWNQVKKLPAYHARKSFLQALESSDVVLVLGETGCGKTTQFPQQALNAGYRSIVTTQPRRVAAISVAERVCTERGLALGSQIGYVVRFDDMTSSETKLRYVTDGVLLREAVLDPKLLKYDLIFIDEAHERSLQTDIVLGVVKRALRNRRGSLKVVIMSAFFETDKLRSFFSTFDISLLEIEGRLYPVDIFYTKTPLEDYLEAAVVACLQIHVEESFPGDILIFLTGQEEIESAARMIRERFENYQSLLDKKCREEDTKFSENKDTLYPLRVYPLFAALSPDAQRAALKPSRNQYRKAVLATNIAETSITIPGIRYVIDCGFSKQRLVSNLKNLDTLRVSPISQAQALQRAGRAGREYPGKCFRLYTKSDFEKLPSHPVPEVLVSDLVSVTLQLMAMGVDNPLEFELLDKPRTESFQHALEVLLSIGALESSIKLSMIGKQMAFFPLTPMLSRSLLESLTLGCSSSMLALCSILSTESVLQVSFQSRDTAIHVWNKFISSFGDHFTLLQVFQSYLSIPECDRIKWCKEHHLNYRSLATADSIYQQLSQLFYYFQQKYPSSSLITRFEEESEQDRLGRCLVSGFFRQTVRIGKDHHFYTLFEPLQVDIHPSSVLHRRFSSNEEGYLIYHELIWTSKPYIRTIMKVKEEWLLQHGGNCFRLES</sequence>
<evidence type="ECO:0000313" key="10">
    <source>
        <dbReference type="Proteomes" id="UP001061958"/>
    </source>
</evidence>
<gene>
    <name evidence="9" type="ORF">GpartN1_g857.t1</name>
</gene>
<dbReference type="FunFam" id="3.40.50.300:FF:000145">
    <property type="entry name" value="probable ATP-dependent RNA helicase DHX40"/>
    <property type="match status" value="1"/>
</dbReference>
<dbReference type="PROSITE" id="PS51192">
    <property type="entry name" value="HELICASE_ATP_BIND_1"/>
    <property type="match status" value="1"/>
</dbReference>
<dbReference type="SMART" id="SM00490">
    <property type="entry name" value="HELICc"/>
    <property type="match status" value="1"/>
</dbReference>
<dbReference type="CDD" id="cd18791">
    <property type="entry name" value="SF2_C_RHA"/>
    <property type="match status" value="1"/>
</dbReference>
<dbReference type="SMART" id="SM00487">
    <property type="entry name" value="DEXDc"/>
    <property type="match status" value="1"/>
</dbReference>
<dbReference type="PANTHER" id="PTHR18934">
    <property type="entry name" value="ATP-DEPENDENT RNA HELICASE"/>
    <property type="match status" value="1"/>
</dbReference>
<dbReference type="Pfam" id="PF00271">
    <property type="entry name" value="Helicase_C"/>
    <property type="match status" value="1"/>
</dbReference>
<dbReference type="EC" id="3.6.4.13" evidence="1"/>
<dbReference type="Pfam" id="PF07717">
    <property type="entry name" value="OB_NTP_bind"/>
    <property type="match status" value="1"/>
</dbReference>
<evidence type="ECO:0000259" key="7">
    <source>
        <dbReference type="PROSITE" id="PS51192"/>
    </source>
</evidence>
<evidence type="ECO:0000256" key="6">
    <source>
        <dbReference type="ARBA" id="ARBA00047984"/>
    </source>
</evidence>
<dbReference type="SUPFAM" id="SSF52540">
    <property type="entry name" value="P-loop containing nucleoside triphosphate hydrolases"/>
    <property type="match status" value="1"/>
</dbReference>
<dbReference type="InterPro" id="IPR048333">
    <property type="entry name" value="HA2_WH"/>
</dbReference>
<keyword evidence="3" id="KW-0378">Hydrolase</keyword>
<dbReference type="OrthoDB" id="10253254at2759"/>
<evidence type="ECO:0000256" key="2">
    <source>
        <dbReference type="ARBA" id="ARBA00022741"/>
    </source>
</evidence>
<feature type="domain" description="Helicase C-terminal" evidence="8">
    <location>
        <begin position="213"/>
        <end position="411"/>
    </location>
</feature>
<comment type="caution">
    <text evidence="9">The sequence shown here is derived from an EMBL/GenBank/DDBJ whole genome shotgun (WGS) entry which is preliminary data.</text>
</comment>
<dbReference type="GO" id="GO:0003725">
    <property type="term" value="F:double-stranded RNA binding"/>
    <property type="evidence" value="ECO:0007669"/>
    <property type="project" value="TreeGrafter"/>
</dbReference>
<dbReference type="GO" id="GO:0005730">
    <property type="term" value="C:nucleolus"/>
    <property type="evidence" value="ECO:0007669"/>
    <property type="project" value="UniProtKB-ARBA"/>
</dbReference>
<dbReference type="GO" id="GO:0016787">
    <property type="term" value="F:hydrolase activity"/>
    <property type="evidence" value="ECO:0007669"/>
    <property type="project" value="UniProtKB-KW"/>
</dbReference>
<organism evidence="9 10">
    <name type="scientific">Galdieria partita</name>
    <dbReference type="NCBI Taxonomy" id="83374"/>
    <lineage>
        <taxon>Eukaryota</taxon>
        <taxon>Rhodophyta</taxon>
        <taxon>Bangiophyceae</taxon>
        <taxon>Galdieriales</taxon>
        <taxon>Galdieriaceae</taxon>
        <taxon>Galdieria</taxon>
    </lineage>
</organism>
<dbReference type="InterPro" id="IPR014001">
    <property type="entry name" value="Helicase_ATP-bd"/>
</dbReference>
<dbReference type="PROSITE" id="PS51194">
    <property type="entry name" value="HELICASE_CTER"/>
    <property type="match status" value="1"/>
</dbReference>
<dbReference type="Gene3D" id="3.40.50.300">
    <property type="entry name" value="P-loop containing nucleotide triphosphate hydrolases"/>
    <property type="match status" value="2"/>
</dbReference>
<keyword evidence="5" id="KW-0067">ATP-binding</keyword>
<evidence type="ECO:0000256" key="5">
    <source>
        <dbReference type="ARBA" id="ARBA00022840"/>
    </source>
</evidence>
<dbReference type="Gene3D" id="1.20.120.1080">
    <property type="match status" value="1"/>
</dbReference>
<feature type="domain" description="Helicase ATP-binding" evidence="7">
    <location>
        <begin position="32"/>
        <end position="193"/>
    </location>
</feature>
<evidence type="ECO:0000256" key="1">
    <source>
        <dbReference type="ARBA" id="ARBA00012552"/>
    </source>
</evidence>
<dbReference type="InterPro" id="IPR011709">
    <property type="entry name" value="DEAD-box_helicase_OB_fold"/>
</dbReference>
<reference evidence="9" key="2">
    <citation type="submission" date="2022-01" db="EMBL/GenBank/DDBJ databases">
        <authorList>
            <person name="Hirooka S."/>
            <person name="Miyagishima S.Y."/>
        </authorList>
    </citation>
    <scope>NUCLEOTIDE SEQUENCE</scope>
    <source>
        <strain evidence="9">NBRC 102759</strain>
    </source>
</reference>
<evidence type="ECO:0000313" key="9">
    <source>
        <dbReference type="EMBL" id="GJQ09066.1"/>
    </source>
</evidence>
<keyword evidence="4" id="KW-0347">Helicase</keyword>
<proteinExistence type="predicted"/>
<accession>A0A9C7PRH2</accession>
<reference evidence="9" key="1">
    <citation type="journal article" date="2022" name="Proc. Natl. Acad. Sci. U.S.A.">
        <title>Life cycle and functional genomics of the unicellular red alga Galdieria for elucidating algal and plant evolution and industrial use.</title>
        <authorList>
            <person name="Hirooka S."/>
            <person name="Itabashi T."/>
            <person name="Ichinose T.M."/>
            <person name="Onuma R."/>
            <person name="Fujiwara T."/>
            <person name="Yamashita S."/>
            <person name="Jong L.W."/>
            <person name="Tomita R."/>
            <person name="Iwane A.H."/>
            <person name="Miyagishima S.Y."/>
        </authorList>
    </citation>
    <scope>NUCLEOTIDE SEQUENCE</scope>
    <source>
        <strain evidence="9">NBRC 102759</strain>
    </source>
</reference>
<name>A0A9C7PRH2_9RHOD</name>
<dbReference type="SMART" id="SM00847">
    <property type="entry name" value="HA2"/>
    <property type="match status" value="1"/>
</dbReference>
<dbReference type="GO" id="GO:0045943">
    <property type="term" value="P:positive regulation of transcription by RNA polymerase I"/>
    <property type="evidence" value="ECO:0007669"/>
    <property type="project" value="TreeGrafter"/>
</dbReference>
<comment type="catalytic activity">
    <reaction evidence="6">
        <text>ATP + H2O = ADP + phosphate + H(+)</text>
        <dbReference type="Rhea" id="RHEA:13065"/>
        <dbReference type="ChEBI" id="CHEBI:15377"/>
        <dbReference type="ChEBI" id="CHEBI:15378"/>
        <dbReference type="ChEBI" id="CHEBI:30616"/>
        <dbReference type="ChEBI" id="CHEBI:43474"/>
        <dbReference type="ChEBI" id="CHEBI:456216"/>
        <dbReference type="EC" id="3.6.4.13"/>
    </reaction>
</comment>
<dbReference type="InterPro" id="IPR001650">
    <property type="entry name" value="Helicase_C-like"/>
</dbReference>